<dbReference type="GO" id="GO:0005634">
    <property type="term" value="C:nucleus"/>
    <property type="evidence" value="ECO:0007669"/>
    <property type="project" value="UniProtKB-SubCell"/>
</dbReference>
<dbReference type="InterPro" id="IPR013087">
    <property type="entry name" value="Znf_C2H2_type"/>
</dbReference>
<dbReference type="SUPFAM" id="SSF57667">
    <property type="entry name" value="beta-beta-alpha zinc fingers"/>
    <property type="match status" value="1"/>
</dbReference>
<keyword evidence="5" id="KW-0862">Zinc</keyword>
<gene>
    <name evidence="10" type="ORF">KUCA_T00004312001</name>
</gene>
<dbReference type="Proteomes" id="UP000019384">
    <property type="component" value="Unassembled WGS sequence"/>
</dbReference>
<dbReference type="AlphaFoldDB" id="W6MX61"/>
<evidence type="ECO:0000313" key="11">
    <source>
        <dbReference type="Proteomes" id="UP000019384"/>
    </source>
</evidence>
<reference evidence="10" key="1">
    <citation type="submission" date="2013-12" db="EMBL/GenBank/DDBJ databases">
        <authorList>
            <person name="Genoscope - CEA"/>
        </authorList>
    </citation>
    <scope>NUCLEOTIDE SEQUENCE</scope>
    <source>
        <strain evidence="10">CBS 1993</strain>
    </source>
</reference>
<dbReference type="PANTHER" id="PTHR40626:SF13">
    <property type="entry name" value="RESPIRATION FACTOR 2-RELATED"/>
    <property type="match status" value="1"/>
</dbReference>
<dbReference type="Pfam" id="PF04082">
    <property type="entry name" value="Fungal_trans"/>
    <property type="match status" value="1"/>
</dbReference>
<feature type="domain" description="C2H2-type" evidence="9">
    <location>
        <begin position="55"/>
        <end position="83"/>
    </location>
</feature>
<evidence type="ECO:0000256" key="8">
    <source>
        <dbReference type="SAM" id="MobiDB-lite"/>
    </source>
</evidence>
<feature type="region of interest" description="Disordered" evidence="8">
    <location>
        <begin position="305"/>
        <end position="328"/>
    </location>
</feature>
<keyword evidence="6" id="KW-0539">Nucleus</keyword>
<dbReference type="PROSITE" id="PS50157">
    <property type="entry name" value="ZINC_FINGER_C2H2_2"/>
    <property type="match status" value="2"/>
</dbReference>
<accession>W6MX61</accession>
<evidence type="ECO:0000256" key="5">
    <source>
        <dbReference type="ARBA" id="ARBA00022833"/>
    </source>
</evidence>
<dbReference type="SMART" id="SM00355">
    <property type="entry name" value="ZnF_C2H2"/>
    <property type="match status" value="2"/>
</dbReference>
<dbReference type="GO" id="GO:0000981">
    <property type="term" value="F:DNA-binding transcription factor activity, RNA polymerase II-specific"/>
    <property type="evidence" value="ECO:0007669"/>
    <property type="project" value="InterPro"/>
</dbReference>
<dbReference type="GO" id="GO:0000785">
    <property type="term" value="C:chromatin"/>
    <property type="evidence" value="ECO:0007669"/>
    <property type="project" value="TreeGrafter"/>
</dbReference>
<keyword evidence="11" id="KW-1185">Reference proteome</keyword>
<comment type="subcellular location">
    <subcellularLocation>
        <location evidence="1">Nucleus</location>
    </subcellularLocation>
</comment>
<feature type="domain" description="C2H2-type" evidence="9">
    <location>
        <begin position="27"/>
        <end position="54"/>
    </location>
</feature>
<dbReference type="Gene3D" id="3.30.160.60">
    <property type="entry name" value="Classic Zinc Finger"/>
    <property type="match status" value="2"/>
</dbReference>
<dbReference type="GO" id="GO:0000978">
    <property type="term" value="F:RNA polymerase II cis-regulatory region sequence-specific DNA binding"/>
    <property type="evidence" value="ECO:0007669"/>
    <property type="project" value="InterPro"/>
</dbReference>
<protein>
    <recommendedName>
        <fullName evidence="9">C2H2-type domain-containing protein</fullName>
    </recommendedName>
</protein>
<evidence type="ECO:0000313" key="10">
    <source>
        <dbReference type="EMBL" id="CDK28330.1"/>
    </source>
</evidence>
<feature type="compositionally biased region" description="Polar residues" evidence="8">
    <location>
        <begin position="315"/>
        <end position="325"/>
    </location>
</feature>
<dbReference type="FunFam" id="3.30.160.60:FF:002058">
    <property type="entry name" value="YML081W-like protein"/>
    <property type="match status" value="1"/>
</dbReference>
<dbReference type="PROSITE" id="PS00028">
    <property type="entry name" value="ZINC_FINGER_C2H2_1"/>
    <property type="match status" value="2"/>
</dbReference>
<proteinExistence type="predicted"/>
<evidence type="ECO:0000256" key="4">
    <source>
        <dbReference type="ARBA" id="ARBA00022771"/>
    </source>
</evidence>
<evidence type="ECO:0000256" key="2">
    <source>
        <dbReference type="ARBA" id="ARBA00022723"/>
    </source>
</evidence>
<dbReference type="InterPro" id="IPR051059">
    <property type="entry name" value="VerF-like"/>
</dbReference>
<dbReference type="PANTHER" id="PTHR40626">
    <property type="entry name" value="MIP31509P"/>
    <property type="match status" value="1"/>
</dbReference>
<dbReference type="CDD" id="cd12148">
    <property type="entry name" value="fungal_TF_MHR"/>
    <property type="match status" value="1"/>
</dbReference>
<evidence type="ECO:0000259" key="9">
    <source>
        <dbReference type="PROSITE" id="PS50157"/>
    </source>
</evidence>
<dbReference type="GO" id="GO:0006351">
    <property type="term" value="P:DNA-templated transcription"/>
    <property type="evidence" value="ECO:0007669"/>
    <property type="project" value="InterPro"/>
</dbReference>
<dbReference type="FunFam" id="3.30.160.60:FF:000065">
    <property type="entry name" value="B-cell CLL/lymphoma 6, member B"/>
    <property type="match status" value="1"/>
</dbReference>
<organism evidence="10 11">
    <name type="scientific">Kuraishia capsulata CBS 1993</name>
    <dbReference type="NCBI Taxonomy" id="1382522"/>
    <lineage>
        <taxon>Eukaryota</taxon>
        <taxon>Fungi</taxon>
        <taxon>Dikarya</taxon>
        <taxon>Ascomycota</taxon>
        <taxon>Saccharomycotina</taxon>
        <taxon>Pichiomycetes</taxon>
        <taxon>Pichiales</taxon>
        <taxon>Pichiaceae</taxon>
        <taxon>Kuraishia</taxon>
    </lineage>
</organism>
<evidence type="ECO:0000256" key="1">
    <source>
        <dbReference type="ARBA" id="ARBA00004123"/>
    </source>
</evidence>
<keyword evidence="2" id="KW-0479">Metal-binding</keyword>
<keyword evidence="4 7" id="KW-0863">Zinc-finger</keyword>
<evidence type="ECO:0000256" key="7">
    <source>
        <dbReference type="PROSITE-ProRule" id="PRU00042"/>
    </source>
</evidence>
<dbReference type="Pfam" id="PF00096">
    <property type="entry name" value="zf-C2H2"/>
    <property type="match status" value="2"/>
</dbReference>
<name>W6MX61_9ASCO</name>
<keyword evidence="3" id="KW-0677">Repeat</keyword>
<dbReference type="STRING" id="1382522.W6MX61"/>
<dbReference type="HOGENOM" id="CLU_003977_0_0_1"/>
<dbReference type="GO" id="GO:0008270">
    <property type="term" value="F:zinc ion binding"/>
    <property type="evidence" value="ECO:0007669"/>
    <property type="project" value="UniProtKB-KW"/>
</dbReference>
<dbReference type="OrthoDB" id="6077919at2759"/>
<sequence>MSEILDATVQPIPKKSATIKTDKPRPHACPICTRGFARLEHLKRHERSHTHEKPFQCAACGRCFARRDLVLRHQQKLHTSLPTITKNKTTRKVATDTIQTPEDANEHINIVRNNTAVKLPLPEDGASPVTSGSASDGMGSSIFDPKREGDANSPLGHLPDFTPESLFSATPQTHNHQDTFRDHRHASFSAATSQSYVGFENGFDQTSSGPNQVTFASPQLTPRDHLADAADPGYDVSDLLGDLSNKRPRDFFDANPTSPITDDWLAEFINAPIDHEFPTVSSHIGFVDTPPATADTGLGSASATANLSASAASPHQRSTPSSSAGVGSPQIADLGSFFRTRQLDLFKQINHNTDSQRFTHEMREYVITTYKLKPSQFPNLEDLNRYLSLYEFEFTKYFPFVHLGSLSQSSDHIALLLSMASIGALYSFHARNSSILFNFSRFLIHNYMEKKMGERFFTDVPLYITQSLLLHMFLGMFHNDVEVTALTPRQLNSLVSLVKTTNLTQPFENFVPTPAVNLKDPNSVTQCFEYFITAQSRIRTVHCLYYLGILCSCIIGQPIALSADDMNCGVPCKNENLWLAKSPEDWAACIEDSSLKVTSKFELCELANGSKSSFRESWRDLQNHLHKNDSELGLKCMFSLLMSVNGEIYNDRTSIGNMDQRESVRAMKWRMISRPKIESLIKSWESLYVRNDGVLVPTGNNLHLINQTPYLKLILPLLSFAKIRKCLGVTPILAKVWKRDWTGLNYEVKSLESDPEALRDGSNYSLAIVNLWIEIISITKDAEKTSVRTPIFFLTCIFTSILIISEYLYLTEKWAENYLENYRTRGTAQSSLTPADRVLWLRTETILKKVEKSLLPKGSNNTSYAEFLRIQANGALDVDSLDDEIAALALNPNGDVDLKPIAEIVASGRLSTKSLSLGVRILADAPVWPVALVFAEALKARATHIHHGHANGVSPPFTNTKMT</sequence>
<dbReference type="RefSeq" id="XP_022460320.1">
    <property type="nucleotide sequence ID" value="XM_022601034.1"/>
</dbReference>
<evidence type="ECO:0000256" key="3">
    <source>
        <dbReference type="ARBA" id="ARBA00022737"/>
    </source>
</evidence>
<dbReference type="InterPro" id="IPR007219">
    <property type="entry name" value="XnlR_reg_dom"/>
</dbReference>
<evidence type="ECO:0000256" key="6">
    <source>
        <dbReference type="ARBA" id="ARBA00023242"/>
    </source>
</evidence>
<dbReference type="EMBL" id="HG793129">
    <property type="protein sequence ID" value="CDK28330.1"/>
    <property type="molecule type" value="Genomic_DNA"/>
</dbReference>
<dbReference type="GeneID" id="34521708"/>
<reference evidence="10" key="2">
    <citation type="submission" date="2014-02" db="EMBL/GenBank/DDBJ databases">
        <title>Complete DNA sequence of /Kuraishia capsulata/ illustrates novel genomic features among budding yeasts (/Saccharomycotina/).</title>
        <authorList>
            <person name="Morales L."/>
            <person name="Noel B."/>
            <person name="Porcel B."/>
            <person name="Marcet-Houben M."/>
            <person name="Hullo M-F."/>
            <person name="Sacerdot C."/>
            <person name="Tekaia F."/>
            <person name="Leh-Louis V."/>
            <person name="Despons L."/>
            <person name="Khanna V."/>
            <person name="Aury J-M."/>
            <person name="Barbe V."/>
            <person name="Couloux A."/>
            <person name="Labadie K."/>
            <person name="Pelletier E."/>
            <person name="Souciet J-L."/>
            <person name="Boekhout T."/>
            <person name="Gabaldon T."/>
            <person name="Wincker P."/>
            <person name="Dujon B."/>
        </authorList>
    </citation>
    <scope>NUCLEOTIDE SEQUENCE</scope>
    <source>
        <strain evidence="10">CBS 1993</strain>
    </source>
</reference>
<dbReference type="InterPro" id="IPR036236">
    <property type="entry name" value="Znf_C2H2_sf"/>
</dbReference>